<dbReference type="OrthoDB" id="9855719at2"/>
<organism evidence="1 2">
    <name type="scientific">Tritonibacter horizontis</name>
    <dbReference type="NCBI Taxonomy" id="1768241"/>
    <lineage>
        <taxon>Bacteria</taxon>
        <taxon>Pseudomonadati</taxon>
        <taxon>Pseudomonadota</taxon>
        <taxon>Alphaproteobacteria</taxon>
        <taxon>Rhodobacterales</taxon>
        <taxon>Paracoccaceae</taxon>
        <taxon>Tritonibacter</taxon>
    </lineage>
</organism>
<proteinExistence type="predicted"/>
<dbReference type="AlphaFoldDB" id="A0A132BT69"/>
<evidence type="ECO:0000313" key="2">
    <source>
        <dbReference type="Proteomes" id="UP000068382"/>
    </source>
</evidence>
<name>A0A132BT69_9RHOB</name>
<protein>
    <submittedName>
        <fullName evidence="1">Uncharacterized protein</fullName>
    </submittedName>
</protein>
<dbReference type="Proteomes" id="UP000068382">
    <property type="component" value="Unassembled WGS sequence"/>
</dbReference>
<reference evidence="1 2" key="1">
    <citation type="submission" date="2015-12" db="EMBL/GenBank/DDBJ databases">
        <title>Genome sequence of the marine Rhodobacteraceae strain O3.65, Candidatus Tritonibacter horizontis.</title>
        <authorList>
            <person name="Poehlein A."/>
            <person name="Giebel H.A."/>
            <person name="Voget S."/>
            <person name="Brinkhoff T."/>
        </authorList>
    </citation>
    <scope>NUCLEOTIDE SEQUENCE [LARGE SCALE GENOMIC DNA]</scope>
    <source>
        <strain evidence="1 2">O3.65</strain>
    </source>
</reference>
<dbReference type="EMBL" id="LPUY01000093">
    <property type="protein sequence ID" value="KUP91588.1"/>
    <property type="molecule type" value="Genomic_DNA"/>
</dbReference>
<evidence type="ECO:0000313" key="1">
    <source>
        <dbReference type="EMBL" id="KUP91588.1"/>
    </source>
</evidence>
<accession>A0A132BT69</accession>
<gene>
    <name evidence="1" type="ORF">TRIHO_35450</name>
</gene>
<keyword evidence="2" id="KW-1185">Reference proteome</keyword>
<comment type="caution">
    <text evidence="1">The sequence shown here is derived from an EMBL/GenBank/DDBJ whole genome shotgun (WGS) entry which is preliminary data.</text>
</comment>
<dbReference type="RefSeq" id="WP_131811220.1">
    <property type="nucleotide sequence ID" value="NZ_LPUY01000093.1"/>
</dbReference>
<sequence length="80" mass="8921">MSVKQFPLPACVEVTLLLAPNEAFYAASMGGLTEEQLGCVTLWGTMQDNPKLRRYVTESAAVGVHIMLRHRMFYDDNGET</sequence>